<reference evidence="2 3" key="1">
    <citation type="submission" date="2021-06" db="EMBL/GenBank/DDBJ databases">
        <title>Caerostris extrusa draft genome.</title>
        <authorList>
            <person name="Kono N."/>
            <person name="Arakawa K."/>
        </authorList>
    </citation>
    <scope>NUCLEOTIDE SEQUENCE [LARGE SCALE GENOMIC DNA]</scope>
</reference>
<name>A0AAV4XCH8_CAEEX</name>
<sequence>MHVTTQTGVGLKKNLIELGGRTHDKESRSLQTELSWAGIPLIIVPLCVAYVITSIMFINTPLMMCDIAVKRFTMFDSSMTLLRYEPFHYSQWPDQWSNLAKFENTPNSFISGNIHYQLPLLPHAST</sequence>
<evidence type="ECO:0000313" key="3">
    <source>
        <dbReference type="Proteomes" id="UP001054945"/>
    </source>
</evidence>
<keyword evidence="1" id="KW-0812">Transmembrane</keyword>
<keyword evidence="3" id="KW-1185">Reference proteome</keyword>
<protein>
    <submittedName>
        <fullName evidence="2">Uncharacterized protein</fullName>
    </submittedName>
</protein>
<keyword evidence="1" id="KW-0472">Membrane</keyword>
<evidence type="ECO:0000313" key="2">
    <source>
        <dbReference type="EMBL" id="GIY92304.1"/>
    </source>
</evidence>
<dbReference type="AlphaFoldDB" id="A0AAV4XCH8"/>
<proteinExistence type="predicted"/>
<comment type="caution">
    <text evidence="2">The sequence shown here is derived from an EMBL/GenBank/DDBJ whole genome shotgun (WGS) entry which is preliminary data.</text>
</comment>
<dbReference type="Proteomes" id="UP001054945">
    <property type="component" value="Unassembled WGS sequence"/>
</dbReference>
<accession>A0AAV4XCH8</accession>
<dbReference type="EMBL" id="BPLR01000125">
    <property type="protein sequence ID" value="GIY92304.1"/>
    <property type="molecule type" value="Genomic_DNA"/>
</dbReference>
<keyword evidence="1" id="KW-1133">Transmembrane helix</keyword>
<organism evidence="2 3">
    <name type="scientific">Caerostris extrusa</name>
    <name type="common">Bark spider</name>
    <name type="synonym">Caerostris bankana</name>
    <dbReference type="NCBI Taxonomy" id="172846"/>
    <lineage>
        <taxon>Eukaryota</taxon>
        <taxon>Metazoa</taxon>
        <taxon>Ecdysozoa</taxon>
        <taxon>Arthropoda</taxon>
        <taxon>Chelicerata</taxon>
        <taxon>Arachnida</taxon>
        <taxon>Araneae</taxon>
        <taxon>Araneomorphae</taxon>
        <taxon>Entelegynae</taxon>
        <taxon>Araneoidea</taxon>
        <taxon>Araneidae</taxon>
        <taxon>Caerostris</taxon>
    </lineage>
</organism>
<gene>
    <name evidence="2" type="ORF">CEXT_232791</name>
</gene>
<feature type="transmembrane region" description="Helical" evidence="1">
    <location>
        <begin position="34"/>
        <end position="58"/>
    </location>
</feature>
<evidence type="ECO:0000256" key="1">
    <source>
        <dbReference type="SAM" id="Phobius"/>
    </source>
</evidence>